<dbReference type="EMBL" id="CAJPWZ010000511">
    <property type="protein sequence ID" value="CAG2195259.1"/>
    <property type="molecule type" value="Genomic_DNA"/>
</dbReference>
<dbReference type="InterPro" id="IPR016186">
    <property type="entry name" value="C-type_lectin-like/link_sf"/>
</dbReference>
<dbReference type="Gene3D" id="3.50.4.10">
    <property type="entry name" value="Hepatocyte Growth Factor"/>
    <property type="match status" value="1"/>
</dbReference>
<dbReference type="InterPro" id="IPR003609">
    <property type="entry name" value="Pan_app"/>
</dbReference>
<accession>A0A8S3QIS7</accession>
<reference evidence="5" key="1">
    <citation type="submission" date="2021-03" db="EMBL/GenBank/DDBJ databases">
        <authorList>
            <person name="Bekaert M."/>
        </authorList>
    </citation>
    <scope>NUCLEOTIDE SEQUENCE</scope>
</reference>
<dbReference type="OrthoDB" id="6285913at2759"/>
<evidence type="ECO:0000256" key="2">
    <source>
        <dbReference type="SAM" id="SignalP"/>
    </source>
</evidence>
<feature type="signal peptide" evidence="2">
    <location>
        <begin position="1"/>
        <end position="19"/>
    </location>
</feature>
<dbReference type="PROSITE" id="PS50948">
    <property type="entry name" value="PAN"/>
    <property type="match status" value="1"/>
</dbReference>
<dbReference type="InterPro" id="IPR001304">
    <property type="entry name" value="C-type_lectin-like"/>
</dbReference>
<evidence type="ECO:0000256" key="1">
    <source>
        <dbReference type="ARBA" id="ARBA00023157"/>
    </source>
</evidence>
<dbReference type="InterPro" id="IPR016187">
    <property type="entry name" value="CTDL_fold"/>
</dbReference>
<dbReference type="SUPFAM" id="SSF56436">
    <property type="entry name" value="C-type lectin-like"/>
    <property type="match status" value="1"/>
</dbReference>
<keyword evidence="2" id="KW-0732">Signal</keyword>
<gene>
    <name evidence="5" type="ORF">MEDL_10229</name>
</gene>
<evidence type="ECO:0000259" key="4">
    <source>
        <dbReference type="PROSITE" id="PS50948"/>
    </source>
</evidence>
<dbReference type="Proteomes" id="UP000683360">
    <property type="component" value="Unassembled WGS sequence"/>
</dbReference>
<dbReference type="PROSITE" id="PS50041">
    <property type="entry name" value="C_TYPE_LECTIN_2"/>
    <property type="match status" value="1"/>
</dbReference>
<comment type="caution">
    <text evidence="5">The sequence shown here is derived from an EMBL/GenBank/DDBJ whole genome shotgun (WGS) entry which is preliminary data.</text>
</comment>
<name>A0A8S3QIS7_MYTED</name>
<proteinExistence type="predicted"/>
<dbReference type="InterPro" id="IPR050111">
    <property type="entry name" value="C-type_lectin/snaclec_domain"/>
</dbReference>
<keyword evidence="1" id="KW-1015">Disulfide bond</keyword>
<dbReference type="Pfam" id="PF00059">
    <property type="entry name" value="Lectin_C"/>
    <property type="match status" value="1"/>
</dbReference>
<organism evidence="5 6">
    <name type="scientific">Mytilus edulis</name>
    <name type="common">Blue mussel</name>
    <dbReference type="NCBI Taxonomy" id="6550"/>
    <lineage>
        <taxon>Eukaryota</taxon>
        <taxon>Metazoa</taxon>
        <taxon>Spiralia</taxon>
        <taxon>Lophotrochozoa</taxon>
        <taxon>Mollusca</taxon>
        <taxon>Bivalvia</taxon>
        <taxon>Autobranchia</taxon>
        <taxon>Pteriomorphia</taxon>
        <taxon>Mytilida</taxon>
        <taxon>Mytiloidea</taxon>
        <taxon>Mytilidae</taxon>
        <taxon>Mytilinae</taxon>
        <taxon>Mytilus</taxon>
    </lineage>
</organism>
<evidence type="ECO:0000259" key="3">
    <source>
        <dbReference type="PROSITE" id="PS50041"/>
    </source>
</evidence>
<sequence length="226" mass="26528">MELIIYFPWAISVIALVWSRVAEKKYALKYDQKTFSLWVMNIKSPSVVSCAATCKMHQMCSYYSYNDNVKLCLIHSNREEDTTLISDSEVRIYEPDCPPHWDLFESNCYFVSQDQKSWHNAKVYCEEQQSMLVEVISENENNFLKGKAEEDIAFYWIGATDIETEGVWIWDNSQTVVTFTNWFPGQPDNNHDNQNCLQLVKKFGYKWDDFPCGRLHAFICEKPIFS</sequence>
<feature type="domain" description="Apple" evidence="4">
    <location>
        <begin position="21"/>
        <end position="97"/>
    </location>
</feature>
<evidence type="ECO:0000313" key="6">
    <source>
        <dbReference type="Proteomes" id="UP000683360"/>
    </source>
</evidence>
<evidence type="ECO:0000313" key="5">
    <source>
        <dbReference type="EMBL" id="CAG2195259.1"/>
    </source>
</evidence>
<dbReference type="InterPro" id="IPR018378">
    <property type="entry name" value="C-type_lectin_CS"/>
</dbReference>
<dbReference type="SMART" id="SM00034">
    <property type="entry name" value="CLECT"/>
    <property type="match status" value="1"/>
</dbReference>
<keyword evidence="6" id="KW-1185">Reference proteome</keyword>
<feature type="domain" description="C-type lectin" evidence="3">
    <location>
        <begin position="104"/>
        <end position="221"/>
    </location>
</feature>
<dbReference type="PANTHER" id="PTHR22803">
    <property type="entry name" value="MANNOSE, PHOSPHOLIPASE, LECTIN RECEPTOR RELATED"/>
    <property type="match status" value="1"/>
</dbReference>
<protein>
    <submittedName>
        <fullName evidence="5">COLEC12</fullName>
    </submittedName>
</protein>
<dbReference type="Gene3D" id="3.10.100.10">
    <property type="entry name" value="Mannose-Binding Protein A, subunit A"/>
    <property type="match status" value="1"/>
</dbReference>
<dbReference type="PROSITE" id="PS00615">
    <property type="entry name" value="C_TYPE_LECTIN_1"/>
    <property type="match status" value="1"/>
</dbReference>
<feature type="chain" id="PRO_5035737661" evidence="2">
    <location>
        <begin position="20"/>
        <end position="226"/>
    </location>
</feature>
<dbReference type="AlphaFoldDB" id="A0A8S3QIS7"/>
<dbReference type="Pfam" id="PF00024">
    <property type="entry name" value="PAN_1"/>
    <property type="match status" value="1"/>
</dbReference>